<evidence type="ECO:0000256" key="1">
    <source>
        <dbReference type="SAM" id="MobiDB-lite"/>
    </source>
</evidence>
<evidence type="ECO:0000313" key="2">
    <source>
        <dbReference type="EMBL" id="MCA9386186.1"/>
    </source>
</evidence>
<evidence type="ECO:0000313" key="3">
    <source>
        <dbReference type="Proteomes" id="UP000754563"/>
    </source>
</evidence>
<name>A0A955RKV9_9BACT</name>
<dbReference type="Proteomes" id="UP000754563">
    <property type="component" value="Unassembled WGS sequence"/>
</dbReference>
<feature type="region of interest" description="Disordered" evidence="1">
    <location>
        <begin position="96"/>
        <end position="118"/>
    </location>
</feature>
<dbReference type="EMBL" id="JAGQLH010000092">
    <property type="protein sequence ID" value="MCA9386186.1"/>
    <property type="molecule type" value="Genomic_DNA"/>
</dbReference>
<protein>
    <submittedName>
        <fullName evidence="2">Uncharacterized protein</fullName>
    </submittedName>
</protein>
<gene>
    <name evidence="2" type="ORF">KC717_06070</name>
</gene>
<accession>A0A955RKV9</accession>
<feature type="compositionally biased region" description="Basic and acidic residues" evidence="1">
    <location>
        <begin position="96"/>
        <end position="105"/>
    </location>
</feature>
<comment type="caution">
    <text evidence="2">The sequence shown here is derived from an EMBL/GenBank/DDBJ whole genome shotgun (WGS) entry which is preliminary data.</text>
</comment>
<organism evidence="2 3">
    <name type="scientific">Candidatus Dojkabacteria bacterium</name>
    <dbReference type="NCBI Taxonomy" id="2099670"/>
    <lineage>
        <taxon>Bacteria</taxon>
        <taxon>Candidatus Dojkabacteria</taxon>
    </lineage>
</organism>
<proteinExistence type="predicted"/>
<dbReference type="AlphaFoldDB" id="A0A955RKV9"/>
<sequence length="118" mass="13741">MSEPTAHTAEYESEHQRAVSHVLHAHADMLIPHNPFIQKDNESRIHHQTRLPVIEEATLNIPNTISHQHITSLAETKPKKFRPIPESHELEEEKIPPTFHQHERQNNPVIANFYDSDR</sequence>
<reference evidence="2" key="1">
    <citation type="submission" date="2020-04" db="EMBL/GenBank/DDBJ databases">
        <authorList>
            <person name="Zhang T."/>
        </authorList>
    </citation>
    <scope>NUCLEOTIDE SEQUENCE</scope>
    <source>
        <strain evidence="2">HKST-UBA11</strain>
    </source>
</reference>
<reference evidence="2" key="2">
    <citation type="journal article" date="2021" name="Microbiome">
        <title>Successional dynamics and alternative stable states in a saline activated sludge microbial community over 9 years.</title>
        <authorList>
            <person name="Wang Y."/>
            <person name="Ye J."/>
            <person name="Ju F."/>
            <person name="Liu L."/>
            <person name="Boyd J.A."/>
            <person name="Deng Y."/>
            <person name="Parks D.H."/>
            <person name="Jiang X."/>
            <person name="Yin X."/>
            <person name="Woodcroft B.J."/>
            <person name="Tyson G.W."/>
            <person name="Hugenholtz P."/>
            <person name="Polz M.F."/>
            <person name="Zhang T."/>
        </authorList>
    </citation>
    <scope>NUCLEOTIDE SEQUENCE</scope>
    <source>
        <strain evidence="2">HKST-UBA11</strain>
    </source>
</reference>